<evidence type="ECO:0000256" key="1">
    <source>
        <dbReference type="ARBA" id="ARBA00022801"/>
    </source>
</evidence>
<protein>
    <submittedName>
        <fullName evidence="4">N-acetylmuramoyl-L-alanine amidase</fullName>
        <ecNumber evidence="4">3.5.1.28</ecNumber>
    </submittedName>
</protein>
<organism evidence="4 5">
    <name type="scientific">Tumebacillus lacus</name>
    <dbReference type="NCBI Taxonomy" id="2995335"/>
    <lineage>
        <taxon>Bacteria</taxon>
        <taxon>Bacillati</taxon>
        <taxon>Bacillota</taxon>
        <taxon>Bacilli</taxon>
        <taxon>Bacillales</taxon>
        <taxon>Alicyclobacillaceae</taxon>
        <taxon>Tumebacillus</taxon>
    </lineage>
</organism>
<dbReference type="PANTHER" id="PTHR30404:SF0">
    <property type="entry name" value="N-ACETYLMURAMOYL-L-ALANINE AMIDASE AMIC"/>
    <property type="match status" value="1"/>
</dbReference>
<dbReference type="RefSeq" id="WP_267150193.1">
    <property type="nucleotide sequence ID" value="NZ_JAPMLT010000001.1"/>
</dbReference>
<gene>
    <name evidence="4" type="ORF">OS242_03165</name>
</gene>
<dbReference type="Proteomes" id="UP001208017">
    <property type="component" value="Unassembled WGS sequence"/>
</dbReference>
<evidence type="ECO:0000313" key="4">
    <source>
        <dbReference type="EMBL" id="MCX7568961.1"/>
    </source>
</evidence>
<feature type="signal peptide" evidence="2">
    <location>
        <begin position="1"/>
        <end position="22"/>
    </location>
</feature>
<reference evidence="4 5" key="1">
    <citation type="submission" date="2022-11" db="EMBL/GenBank/DDBJ databases">
        <title>Study of microbial diversity in lake waters.</title>
        <authorList>
            <person name="Zhang J."/>
        </authorList>
    </citation>
    <scope>NUCLEOTIDE SEQUENCE [LARGE SCALE GENOMIC DNA]</scope>
    <source>
        <strain evidence="4 5">DT12</strain>
    </source>
</reference>
<accession>A0ABT3WXL8</accession>
<dbReference type="SMART" id="SM00646">
    <property type="entry name" value="Ami_3"/>
    <property type="match status" value="1"/>
</dbReference>
<evidence type="ECO:0000256" key="2">
    <source>
        <dbReference type="SAM" id="SignalP"/>
    </source>
</evidence>
<keyword evidence="5" id="KW-1185">Reference proteome</keyword>
<dbReference type="InterPro" id="IPR002508">
    <property type="entry name" value="MurNAc-LAA_cat"/>
</dbReference>
<proteinExistence type="predicted"/>
<dbReference type="PANTHER" id="PTHR30404">
    <property type="entry name" value="N-ACETYLMURAMOYL-L-ALANINE AMIDASE"/>
    <property type="match status" value="1"/>
</dbReference>
<evidence type="ECO:0000259" key="3">
    <source>
        <dbReference type="SMART" id="SM00646"/>
    </source>
</evidence>
<dbReference type="GO" id="GO:0008745">
    <property type="term" value="F:N-acetylmuramoyl-L-alanine amidase activity"/>
    <property type="evidence" value="ECO:0007669"/>
    <property type="project" value="UniProtKB-EC"/>
</dbReference>
<dbReference type="Gene3D" id="3.40.630.40">
    <property type="entry name" value="Zn-dependent exopeptidases"/>
    <property type="match status" value="1"/>
</dbReference>
<dbReference type="Pfam" id="PF01520">
    <property type="entry name" value="Amidase_3"/>
    <property type="match status" value="1"/>
</dbReference>
<name>A0ABT3WXL8_9BACL</name>
<comment type="caution">
    <text evidence="4">The sequence shown here is derived from an EMBL/GenBank/DDBJ whole genome shotgun (WGS) entry which is preliminary data.</text>
</comment>
<evidence type="ECO:0000313" key="5">
    <source>
        <dbReference type="Proteomes" id="UP001208017"/>
    </source>
</evidence>
<sequence>MRRFFYPFFLLILFTAASLSLAERQEKTLAPPGAPVIVLVDPGHGGYDPGVLSGGLREADITLAVGQHLQAALEKRGISVAMTRESDVDYAPSGSRGLDSKRADLRRRLEIADELQAQMFISLHANVSTLATRGGAEVFYSDETPGAKELAESVQTALHKLPGMSKRDAKAAKYYLLRSQPIPALIIECGYLNIADDRHRLTSGDSQRALAEAIADGVSSHLQKQ</sequence>
<dbReference type="CDD" id="cd02696">
    <property type="entry name" value="MurNAc-LAA"/>
    <property type="match status" value="1"/>
</dbReference>
<keyword evidence="2" id="KW-0732">Signal</keyword>
<feature type="domain" description="MurNAc-LAA" evidence="3">
    <location>
        <begin position="109"/>
        <end position="219"/>
    </location>
</feature>
<dbReference type="EMBL" id="JAPMLT010000001">
    <property type="protein sequence ID" value="MCX7568961.1"/>
    <property type="molecule type" value="Genomic_DNA"/>
</dbReference>
<dbReference type="InterPro" id="IPR050695">
    <property type="entry name" value="N-acetylmuramoyl_amidase_3"/>
</dbReference>
<dbReference type="SUPFAM" id="SSF53187">
    <property type="entry name" value="Zn-dependent exopeptidases"/>
    <property type="match status" value="1"/>
</dbReference>
<dbReference type="EC" id="3.5.1.28" evidence="4"/>
<keyword evidence="1 4" id="KW-0378">Hydrolase</keyword>
<feature type="chain" id="PRO_5047215798" evidence="2">
    <location>
        <begin position="23"/>
        <end position="225"/>
    </location>
</feature>